<evidence type="ECO:0000256" key="1">
    <source>
        <dbReference type="SAM" id="MobiDB-lite"/>
    </source>
</evidence>
<dbReference type="InterPro" id="IPR011989">
    <property type="entry name" value="ARM-like"/>
</dbReference>
<reference evidence="2 3" key="1">
    <citation type="journal article" date="2006" name="Science">
        <title>Genome of rice cluster I archaea -- the key methane producers in the rice rhizosphere.</title>
        <authorList>
            <person name="Erkel C."/>
            <person name="Kube M."/>
            <person name="Reinhardt R."/>
            <person name="Liesack W."/>
        </authorList>
    </citation>
    <scope>NUCLEOTIDE SEQUENCE [LARGE SCALE GENOMIC DNA]</scope>
    <source>
        <strain evidence="3">DSM 22066 / NBRC 105507 / MRE50</strain>
    </source>
</reference>
<sequence>MAKSLSRANKEQLSILWDFTLPEAERIQASIKLAETGNSDLAVTFVELIKLDRSPAMRRSAIAALGMIAKVSSADMSIVRTLERIIASDWDPAVRSEAEIALSKILKRYENFCVPGKRWPSRKRRRSNGADKSSASVGGDKTWIIDGELVRQSLKGPG</sequence>
<evidence type="ECO:0008006" key="4">
    <source>
        <dbReference type="Google" id="ProtNLM"/>
    </source>
</evidence>
<dbReference type="STRING" id="351160.LRC91"/>
<dbReference type="InterPro" id="IPR016024">
    <property type="entry name" value="ARM-type_fold"/>
</dbReference>
<dbReference type="KEGG" id="rci:LRC91"/>
<proteinExistence type="predicted"/>
<dbReference type="Proteomes" id="UP000000663">
    <property type="component" value="Chromosome"/>
</dbReference>
<dbReference type="GeneID" id="5143114"/>
<dbReference type="SUPFAM" id="SSF48371">
    <property type="entry name" value="ARM repeat"/>
    <property type="match status" value="1"/>
</dbReference>
<feature type="region of interest" description="Disordered" evidence="1">
    <location>
        <begin position="120"/>
        <end position="139"/>
    </location>
</feature>
<dbReference type="Pfam" id="PF13646">
    <property type="entry name" value="HEAT_2"/>
    <property type="match status" value="1"/>
</dbReference>
<keyword evidence="3" id="KW-1185">Reference proteome</keyword>
<name>Q0W913_METAR</name>
<dbReference type="AlphaFoldDB" id="Q0W913"/>
<accession>Q0W913</accession>
<protein>
    <recommendedName>
        <fullName evidence="4">HEAT repeat domain-containing protein</fullName>
    </recommendedName>
</protein>
<dbReference type="Gene3D" id="1.25.10.10">
    <property type="entry name" value="Leucine-rich Repeat Variant"/>
    <property type="match status" value="1"/>
</dbReference>
<gene>
    <name evidence="2" type="ORF">LRC91</name>
</gene>
<evidence type="ECO:0000313" key="3">
    <source>
        <dbReference type="Proteomes" id="UP000000663"/>
    </source>
</evidence>
<dbReference type="EMBL" id="AM114193">
    <property type="protein sequence ID" value="CAJ35113.1"/>
    <property type="molecule type" value="Genomic_DNA"/>
</dbReference>
<organism evidence="2 3">
    <name type="scientific">Methanocella arvoryzae (strain DSM 22066 / NBRC 105507 / MRE50)</name>
    <dbReference type="NCBI Taxonomy" id="351160"/>
    <lineage>
        <taxon>Archaea</taxon>
        <taxon>Methanobacteriati</taxon>
        <taxon>Methanobacteriota</taxon>
        <taxon>Stenosarchaea group</taxon>
        <taxon>Methanomicrobia</taxon>
        <taxon>Methanocellales</taxon>
        <taxon>Methanocellaceae</taxon>
        <taxon>Methanocella</taxon>
    </lineage>
</organism>
<evidence type="ECO:0000313" key="2">
    <source>
        <dbReference type="EMBL" id="CAJ35113.1"/>
    </source>
</evidence>
<dbReference type="RefSeq" id="WP_012037374.1">
    <property type="nucleotide sequence ID" value="NC_009464.1"/>
</dbReference>